<accession>A0A9D4B3K3</accession>
<feature type="region of interest" description="Disordered" evidence="1">
    <location>
        <begin position="103"/>
        <end position="133"/>
    </location>
</feature>
<comment type="caution">
    <text evidence="2">The sequence shown here is derived from an EMBL/GenBank/DDBJ whole genome shotgun (WGS) entry which is preliminary data.</text>
</comment>
<reference evidence="2" key="1">
    <citation type="submission" date="2021-09" db="EMBL/GenBank/DDBJ databases">
        <title>The genome of Mauremys mutica provides insights into the evolution of semi-aquatic lifestyle.</title>
        <authorList>
            <person name="Gong S."/>
            <person name="Gao Y."/>
        </authorList>
    </citation>
    <scope>NUCLEOTIDE SEQUENCE</scope>
    <source>
        <strain evidence="2">MM-2020</strain>
        <tissue evidence="2">Muscle</tissue>
    </source>
</reference>
<protein>
    <submittedName>
        <fullName evidence="2">Uncharacterized protein</fullName>
    </submittedName>
</protein>
<gene>
    <name evidence="2" type="ORF">KIL84_021862</name>
</gene>
<evidence type="ECO:0000256" key="1">
    <source>
        <dbReference type="SAM" id="MobiDB-lite"/>
    </source>
</evidence>
<name>A0A9D4B3K3_9SAUR</name>
<evidence type="ECO:0000313" key="3">
    <source>
        <dbReference type="Proteomes" id="UP000827986"/>
    </source>
</evidence>
<evidence type="ECO:0000313" key="2">
    <source>
        <dbReference type="EMBL" id="KAH1179279.1"/>
    </source>
</evidence>
<proteinExistence type="predicted"/>
<dbReference type="EMBL" id="JAHDVG010000472">
    <property type="protein sequence ID" value="KAH1179279.1"/>
    <property type="molecule type" value="Genomic_DNA"/>
</dbReference>
<keyword evidence="3" id="KW-1185">Reference proteome</keyword>
<sequence>MYLSNSPLLQRLSGGIRGGAGGRWPGFQTSQLCNHPAKPQVPGQQLSLSLASFLWRSQLLQADGNVMAEAGRGVVSFMQWDSNNPDVMPSPAFGYSVTSAGLKTKAPSDPSAGTGRGGGLTRLNCPPHPGGAL</sequence>
<organism evidence="2 3">
    <name type="scientific">Mauremys mutica</name>
    <name type="common">yellowpond turtle</name>
    <dbReference type="NCBI Taxonomy" id="74926"/>
    <lineage>
        <taxon>Eukaryota</taxon>
        <taxon>Metazoa</taxon>
        <taxon>Chordata</taxon>
        <taxon>Craniata</taxon>
        <taxon>Vertebrata</taxon>
        <taxon>Euteleostomi</taxon>
        <taxon>Archelosauria</taxon>
        <taxon>Testudinata</taxon>
        <taxon>Testudines</taxon>
        <taxon>Cryptodira</taxon>
        <taxon>Durocryptodira</taxon>
        <taxon>Testudinoidea</taxon>
        <taxon>Geoemydidae</taxon>
        <taxon>Geoemydinae</taxon>
        <taxon>Mauremys</taxon>
    </lineage>
</organism>
<dbReference type="Proteomes" id="UP000827986">
    <property type="component" value="Unassembled WGS sequence"/>
</dbReference>
<dbReference type="AlphaFoldDB" id="A0A9D4B3K3"/>